<dbReference type="Proteomes" id="UP000886998">
    <property type="component" value="Unassembled WGS sequence"/>
</dbReference>
<name>A0A8X6X184_9ARAC</name>
<evidence type="ECO:0000256" key="1">
    <source>
        <dbReference type="SAM" id="MobiDB-lite"/>
    </source>
</evidence>
<dbReference type="EMBL" id="BMAV01004028">
    <property type="protein sequence ID" value="GFY44061.1"/>
    <property type="molecule type" value="Genomic_DNA"/>
</dbReference>
<feature type="compositionally biased region" description="Basic and acidic residues" evidence="1">
    <location>
        <begin position="13"/>
        <end position="22"/>
    </location>
</feature>
<organism evidence="2 3">
    <name type="scientific">Trichonephila inaurata madagascariensis</name>
    <dbReference type="NCBI Taxonomy" id="2747483"/>
    <lineage>
        <taxon>Eukaryota</taxon>
        <taxon>Metazoa</taxon>
        <taxon>Ecdysozoa</taxon>
        <taxon>Arthropoda</taxon>
        <taxon>Chelicerata</taxon>
        <taxon>Arachnida</taxon>
        <taxon>Araneae</taxon>
        <taxon>Araneomorphae</taxon>
        <taxon>Entelegynae</taxon>
        <taxon>Araneoidea</taxon>
        <taxon>Nephilidae</taxon>
        <taxon>Trichonephila</taxon>
        <taxon>Trichonephila inaurata</taxon>
    </lineage>
</organism>
<evidence type="ECO:0000313" key="3">
    <source>
        <dbReference type="Proteomes" id="UP000886998"/>
    </source>
</evidence>
<evidence type="ECO:0000313" key="2">
    <source>
        <dbReference type="EMBL" id="GFY44061.1"/>
    </source>
</evidence>
<dbReference type="AlphaFoldDB" id="A0A8X6X184"/>
<proteinExistence type="predicted"/>
<comment type="caution">
    <text evidence="2">The sequence shown here is derived from an EMBL/GenBank/DDBJ whole genome shotgun (WGS) entry which is preliminary data.</text>
</comment>
<sequence length="123" mass="14106">RGTKCISQSGVHHPREIGEVGVERYTSSNDKLRPERGNSLVEEGTPNNKMEQSVVRHWEKRRFPMSSSKSWIEQSIFKKETLRENHLLQDLGCNPGGSHATYGAERRLETLDSVLPEERLFVM</sequence>
<protein>
    <submittedName>
        <fullName evidence="2">Uncharacterized protein</fullName>
    </submittedName>
</protein>
<accession>A0A8X6X184</accession>
<gene>
    <name evidence="2" type="ORF">TNIN_158781</name>
</gene>
<keyword evidence="3" id="KW-1185">Reference proteome</keyword>
<reference evidence="2" key="1">
    <citation type="submission" date="2020-08" db="EMBL/GenBank/DDBJ databases">
        <title>Multicomponent nature underlies the extraordinary mechanical properties of spider dragline silk.</title>
        <authorList>
            <person name="Kono N."/>
            <person name="Nakamura H."/>
            <person name="Mori M."/>
            <person name="Yoshida Y."/>
            <person name="Ohtoshi R."/>
            <person name="Malay A.D."/>
            <person name="Moran D.A.P."/>
            <person name="Tomita M."/>
            <person name="Numata K."/>
            <person name="Arakawa K."/>
        </authorList>
    </citation>
    <scope>NUCLEOTIDE SEQUENCE</scope>
</reference>
<feature type="non-terminal residue" evidence="2">
    <location>
        <position position="1"/>
    </location>
</feature>
<feature type="region of interest" description="Disordered" evidence="1">
    <location>
        <begin position="1"/>
        <end position="53"/>
    </location>
</feature>
<feature type="compositionally biased region" description="Polar residues" evidence="1">
    <location>
        <begin position="1"/>
        <end position="10"/>
    </location>
</feature>